<dbReference type="AlphaFoldDB" id="A0A1W1Z1I4"/>
<dbReference type="PROSITE" id="PS51257">
    <property type="entry name" value="PROKAR_LIPOPROTEIN"/>
    <property type="match status" value="1"/>
</dbReference>
<name>A0A1W1Z1I4_9RHOB</name>
<reference evidence="2 3" key="1">
    <citation type="submission" date="2017-04" db="EMBL/GenBank/DDBJ databases">
        <authorList>
            <person name="Afonso C.L."/>
            <person name="Miller P.J."/>
            <person name="Scott M.A."/>
            <person name="Spackman E."/>
            <person name="Goraichik I."/>
            <person name="Dimitrov K.M."/>
            <person name="Suarez D.L."/>
            <person name="Swayne D.E."/>
        </authorList>
    </citation>
    <scope>NUCLEOTIDE SEQUENCE [LARGE SCALE GENOMIC DNA]</scope>
    <source>
        <strain evidence="2 3">CGMCC 1.12644</strain>
    </source>
</reference>
<evidence type="ECO:0000313" key="3">
    <source>
        <dbReference type="Proteomes" id="UP000192330"/>
    </source>
</evidence>
<dbReference type="EMBL" id="FWYD01000001">
    <property type="protein sequence ID" value="SMC42310.1"/>
    <property type="molecule type" value="Genomic_DNA"/>
</dbReference>
<dbReference type="Proteomes" id="UP000192330">
    <property type="component" value="Unassembled WGS sequence"/>
</dbReference>
<dbReference type="STRING" id="1387277.SAMN06295998_101149"/>
<dbReference type="RefSeq" id="WP_143514456.1">
    <property type="nucleotide sequence ID" value="NZ_FWYD01000001.1"/>
</dbReference>
<feature type="chain" id="PRO_5013139663" description="Adenylosuccinate lyase" evidence="1">
    <location>
        <begin position="23"/>
        <end position="52"/>
    </location>
</feature>
<sequence>MNLKTILAATALAIIPAVGAWASCSGHSEAMSCAQGTVYDSASGSCVEQVTG</sequence>
<gene>
    <name evidence="2" type="ORF">SAMN06295998_101149</name>
</gene>
<evidence type="ECO:0008006" key="4">
    <source>
        <dbReference type="Google" id="ProtNLM"/>
    </source>
</evidence>
<protein>
    <recommendedName>
        <fullName evidence="4">Adenylosuccinate lyase</fullName>
    </recommendedName>
</protein>
<dbReference type="OrthoDB" id="7875269at2"/>
<feature type="signal peptide" evidence="1">
    <location>
        <begin position="1"/>
        <end position="22"/>
    </location>
</feature>
<keyword evidence="3" id="KW-1185">Reference proteome</keyword>
<proteinExistence type="predicted"/>
<evidence type="ECO:0000256" key="1">
    <source>
        <dbReference type="SAM" id="SignalP"/>
    </source>
</evidence>
<organism evidence="2 3">
    <name type="scientific">Primorskyibacter flagellatus</name>
    <dbReference type="NCBI Taxonomy" id="1387277"/>
    <lineage>
        <taxon>Bacteria</taxon>
        <taxon>Pseudomonadati</taxon>
        <taxon>Pseudomonadota</taxon>
        <taxon>Alphaproteobacteria</taxon>
        <taxon>Rhodobacterales</taxon>
        <taxon>Roseobacteraceae</taxon>
        <taxon>Primorskyibacter</taxon>
    </lineage>
</organism>
<accession>A0A1W1Z1I4</accession>
<keyword evidence="1" id="KW-0732">Signal</keyword>
<evidence type="ECO:0000313" key="2">
    <source>
        <dbReference type="EMBL" id="SMC42310.1"/>
    </source>
</evidence>